<dbReference type="Pfam" id="PF02627">
    <property type="entry name" value="CMD"/>
    <property type="match status" value="1"/>
</dbReference>
<dbReference type="InterPro" id="IPR004675">
    <property type="entry name" value="AhpD_core"/>
</dbReference>
<organism evidence="2 3">
    <name type="scientific">Luteimonas lutimaris</name>
    <dbReference type="NCBI Taxonomy" id="698645"/>
    <lineage>
        <taxon>Bacteria</taxon>
        <taxon>Pseudomonadati</taxon>
        <taxon>Pseudomonadota</taxon>
        <taxon>Gammaproteobacteria</taxon>
        <taxon>Lysobacterales</taxon>
        <taxon>Lysobacteraceae</taxon>
        <taxon>Luteimonas</taxon>
    </lineage>
</organism>
<evidence type="ECO:0000259" key="1">
    <source>
        <dbReference type="Pfam" id="PF02627"/>
    </source>
</evidence>
<dbReference type="RefSeq" id="WP_344759428.1">
    <property type="nucleotide sequence ID" value="NZ_BAAAZU010000006.1"/>
</dbReference>
<gene>
    <name evidence="2" type="ORF">GCM10022229_15910</name>
</gene>
<dbReference type="NCBIfam" id="TIGR00778">
    <property type="entry name" value="ahpD_dom"/>
    <property type="match status" value="1"/>
</dbReference>
<accession>A0ABP7MGZ3</accession>
<dbReference type="SUPFAM" id="SSF69118">
    <property type="entry name" value="AhpD-like"/>
    <property type="match status" value="1"/>
</dbReference>
<dbReference type="Proteomes" id="UP001501727">
    <property type="component" value="Unassembled WGS sequence"/>
</dbReference>
<protein>
    <submittedName>
        <fullName evidence="2">Carboxymuconolactone decarboxylase family protein</fullName>
    </submittedName>
</protein>
<keyword evidence="3" id="KW-1185">Reference proteome</keyword>
<dbReference type="InterPro" id="IPR003779">
    <property type="entry name" value="CMD-like"/>
</dbReference>
<dbReference type="InterPro" id="IPR029032">
    <property type="entry name" value="AhpD-like"/>
</dbReference>
<comment type="caution">
    <text evidence="2">The sequence shown here is derived from an EMBL/GenBank/DDBJ whole genome shotgun (WGS) entry which is preliminary data.</text>
</comment>
<dbReference type="PANTHER" id="PTHR34846">
    <property type="entry name" value="4-CARBOXYMUCONOLACTONE DECARBOXYLASE FAMILY PROTEIN (AFU_ORTHOLOGUE AFUA_6G11590)"/>
    <property type="match status" value="1"/>
</dbReference>
<name>A0ABP7MGZ3_9GAMM</name>
<proteinExistence type="predicted"/>
<sequence length="159" mass="18088">MSQRADFMQQSPELTRKLVELDALFKKTTIEESIQDLVKIRASQINGCAFCLDMHVKQATIRGERPLRILHLPAWRESPLFNPRERASLAWAEVLTQIPAQGVADDYYERVRAQLSEKEMSDLAFIVASINAWNRINIGFRTVPGSRDKAYGLDKANLA</sequence>
<evidence type="ECO:0000313" key="3">
    <source>
        <dbReference type="Proteomes" id="UP001501727"/>
    </source>
</evidence>
<dbReference type="Gene3D" id="1.20.1290.10">
    <property type="entry name" value="AhpD-like"/>
    <property type="match status" value="1"/>
</dbReference>
<evidence type="ECO:0000313" key="2">
    <source>
        <dbReference type="EMBL" id="GAA3922886.1"/>
    </source>
</evidence>
<dbReference type="PANTHER" id="PTHR34846:SF10">
    <property type="entry name" value="CYTOPLASMIC PROTEIN"/>
    <property type="match status" value="1"/>
</dbReference>
<feature type="domain" description="Carboxymuconolactone decarboxylase-like" evidence="1">
    <location>
        <begin position="16"/>
        <end position="93"/>
    </location>
</feature>
<dbReference type="EMBL" id="BAAAZU010000006">
    <property type="protein sequence ID" value="GAA3922886.1"/>
    <property type="molecule type" value="Genomic_DNA"/>
</dbReference>
<reference evidence="3" key="1">
    <citation type="journal article" date="2019" name="Int. J. Syst. Evol. Microbiol.">
        <title>The Global Catalogue of Microorganisms (GCM) 10K type strain sequencing project: providing services to taxonomists for standard genome sequencing and annotation.</title>
        <authorList>
            <consortium name="The Broad Institute Genomics Platform"/>
            <consortium name="The Broad Institute Genome Sequencing Center for Infectious Disease"/>
            <person name="Wu L."/>
            <person name="Ma J."/>
        </authorList>
    </citation>
    <scope>NUCLEOTIDE SEQUENCE [LARGE SCALE GENOMIC DNA]</scope>
    <source>
        <strain evidence="3">JCM 16916</strain>
    </source>
</reference>